<feature type="active site" description="Glycyl thioester intermediate" evidence="6">
    <location>
        <position position="1291"/>
    </location>
</feature>
<dbReference type="PROSITE" id="PS52053">
    <property type="entry name" value="NEL"/>
    <property type="match status" value="1"/>
</dbReference>
<comment type="catalytic activity">
    <reaction evidence="1">
        <text>S-ubiquitinyl-[E2 ubiquitin-conjugating enzyme]-L-cysteine + [acceptor protein]-L-lysine = [E2 ubiquitin-conjugating enzyme]-L-cysteine + N(6)-ubiquitinyl-[acceptor protein]-L-lysine.</text>
        <dbReference type="EC" id="2.3.2.27"/>
    </reaction>
</comment>
<keyword evidence="6" id="KW-0833">Ubl conjugation pathway</keyword>
<dbReference type="Proteomes" id="UP000196082">
    <property type="component" value="Unassembled WGS sequence"/>
</dbReference>
<evidence type="ECO:0000256" key="2">
    <source>
        <dbReference type="ARBA" id="ARBA00012483"/>
    </source>
</evidence>
<comment type="similarity">
    <text evidence="6">Belongs to the LRR-containing bacterial E3 ligase family.</text>
</comment>
<organism evidence="9 10">
    <name type="scientific">Pseudomonas putida</name>
    <name type="common">Arthrobacter siderocapsulatus</name>
    <dbReference type="NCBI Taxonomy" id="303"/>
    <lineage>
        <taxon>Bacteria</taxon>
        <taxon>Pseudomonadati</taxon>
        <taxon>Pseudomonadota</taxon>
        <taxon>Gammaproteobacteria</taxon>
        <taxon>Pseudomonadales</taxon>
        <taxon>Pseudomonadaceae</taxon>
        <taxon>Pseudomonas</taxon>
    </lineage>
</organism>
<dbReference type="Pfam" id="PF14496">
    <property type="entry name" value="NEL"/>
    <property type="match status" value="1"/>
</dbReference>
<dbReference type="EC" id="2.3.2.27" evidence="2"/>
<dbReference type="SUPFAM" id="SSF52047">
    <property type="entry name" value="RNI-like"/>
    <property type="match status" value="1"/>
</dbReference>
<comment type="PTM">
    <text evidence="6">Ubiquitinated in the presence of host E1 ubiquitin-activating enzyme, E2 ubiquitin-conjugating enzyme and ubiquitin.</text>
</comment>
<dbReference type="GO" id="GO:0061630">
    <property type="term" value="F:ubiquitin protein ligase activity"/>
    <property type="evidence" value="ECO:0007669"/>
    <property type="project" value="UniProtKB-EC"/>
</dbReference>
<feature type="region of interest" description="Disordered" evidence="7">
    <location>
        <begin position="1358"/>
        <end position="1377"/>
    </location>
</feature>
<keyword evidence="3" id="KW-0433">Leucine-rich repeat</keyword>
<feature type="compositionally biased region" description="Low complexity" evidence="7">
    <location>
        <begin position="1358"/>
        <end position="1371"/>
    </location>
</feature>
<dbReference type="GO" id="GO:0016567">
    <property type="term" value="P:protein ubiquitination"/>
    <property type="evidence" value="ECO:0007669"/>
    <property type="project" value="InterPro"/>
</dbReference>
<dbReference type="InterPro" id="IPR050216">
    <property type="entry name" value="LRR_domain-containing"/>
</dbReference>
<dbReference type="InterPro" id="IPR029487">
    <property type="entry name" value="NEL_dom"/>
</dbReference>
<name>A0A1Y3KR67_PSEPU</name>
<evidence type="ECO:0000256" key="5">
    <source>
        <dbReference type="ARBA" id="ARBA00023026"/>
    </source>
</evidence>
<evidence type="ECO:0000313" key="10">
    <source>
        <dbReference type="Proteomes" id="UP000196082"/>
    </source>
</evidence>
<reference evidence="9 10" key="1">
    <citation type="submission" date="2017-05" db="EMBL/GenBank/DDBJ databases">
        <title>Whole genome sequence of Pseudomonas putida isolate 1312 commercialized as a biostimulant.</title>
        <authorList>
            <person name="Crovadore J."/>
            <person name="Blanc P."/>
            <person name="Chablais R."/>
            <person name="Cochard B."/>
            <person name="Grizard D."/>
            <person name="Lefort F."/>
        </authorList>
    </citation>
    <scope>NUCLEOTIDE SEQUENCE [LARGE SCALE GENOMIC DNA]</scope>
    <source>
        <strain evidence="9 10">1312</strain>
    </source>
</reference>
<keyword evidence="6" id="KW-0964">Secreted</keyword>
<dbReference type="InterPro" id="IPR001611">
    <property type="entry name" value="Leu-rich_rpt"/>
</dbReference>
<dbReference type="PROSITE" id="PS51450">
    <property type="entry name" value="LRR"/>
    <property type="match status" value="2"/>
</dbReference>
<evidence type="ECO:0000313" key="9">
    <source>
        <dbReference type="EMBL" id="OUM28359.1"/>
    </source>
</evidence>
<dbReference type="GO" id="GO:0005576">
    <property type="term" value="C:extracellular region"/>
    <property type="evidence" value="ECO:0007669"/>
    <property type="project" value="UniProtKB-UniRule"/>
</dbReference>
<dbReference type="SMART" id="SM00369">
    <property type="entry name" value="LRR_TYP"/>
    <property type="match status" value="3"/>
</dbReference>
<dbReference type="PANTHER" id="PTHR48051:SF54">
    <property type="entry name" value="LEUCINE-RICH REPEAT-CONTAINING PROTEIN"/>
    <property type="match status" value="1"/>
</dbReference>
<dbReference type="PANTHER" id="PTHR48051">
    <property type="match status" value="1"/>
</dbReference>
<dbReference type="Gene3D" id="1.20.58.360">
    <property type="entry name" value="Shigella T3SS effector IpaH defines"/>
    <property type="match status" value="1"/>
</dbReference>
<evidence type="ECO:0000256" key="6">
    <source>
        <dbReference type="PROSITE-ProRule" id="PRU01398"/>
    </source>
</evidence>
<evidence type="ECO:0000256" key="7">
    <source>
        <dbReference type="SAM" id="MobiDB-lite"/>
    </source>
</evidence>
<accession>A0A1Y3KR67</accession>
<dbReference type="GO" id="GO:0005737">
    <property type="term" value="C:cytoplasm"/>
    <property type="evidence" value="ECO:0007669"/>
    <property type="project" value="TreeGrafter"/>
</dbReference>
<proteinExistence type="inferred from homology"/>
<sequence length="1575" mass="174121">MTHALHSHLALVQRQTPPWLRQASPAQRAELALLIRDSERHTQHLKQALAALQPVDAFCQPLLTQALARWFPDTPVATLLQAHVVFTGAAPPRHLSMLEAALQNAEADTPVTVVATDFSPLKLDTATLIQGIRNLDLGQRYRYHLGDIVDNDAFRGLLETQDRSALRAELAMARLRGHIDSHGAALAQAALDNCAQVTTEKGRRNVLCQFVSLFGTPLNGPMVIQLQDPEADEPCLLYLPGDPQGALRQHASLGTLKTDLTDRLADHDFRAFFIRHVPLAQQAGLLQRLRETLYPRYPYAELHTTPPVLDKGDRFSWLKRAFPGPRDLWQETRDKNVRLPLTLEPWPGNCFGARARTLVERKFIDAASVAVPVDQLDARAQLERLERWLGTGLTVLNMASFFVPGLAELMLVVGGAQIVDEFLEGVHAANQQDSDEAIAHLFAVIESLVQFAALGAVEALNAPAGPLQGWHLIDSEVGTRLGHGDLTPFHGQRLAASTGQRIRPALQGQEPGPWIFAHEQPLHWDRAQLLQRLAHSAQGMEQGMEQATLQRALQCSGYDEAILRRVMVDREPAPALLLDSLEMLGGHLPAPPMRAINGDLLARDFPSLSARAQAEILDQASPADLLQMQRTQRLPMRLAETARLYLREARISRALARLHQPDGPVADRDALVFGALEQLAGWTGEVRIELWDDSASGRLLHACGNETIPAKTVIRTENGYEPRSEHGETLANRDDIFQAILSALPDSERTSLGVQIHEPEVLKNVLFDKLASERTTAARCLGMQPVRPLYRLPRRLPGGQLGYPLSGRGRGWLTEDELFNQLFPSTEPHARLILRQRLLQEAGQQPFGALLERLRGEYMQLDSSLQRWINSPHATNADTLVAQRAARAEAARRLRLAWRRESTNPASSIEHVILDLDGRNLGTLPALPASMAHVRQLSVTGLSQASHASLDSFLGRFSNLRALDLEGNMLEFIPPSIGQMDSLQSLDLSSNGLDLTDNATLDLLVGRSNLVRLNLSNAFDALPVAALDRLSSLPSLATLDIGSNGLNLGTEHFLALERWPSLRNLSMPGNDTTLTEQSRAALARLNRLHTLFISENPLDLAPDVSGWHQLQLLDLQSTGIGHWPTGLTELMNQRPVQLLSLDLSENQITDVPILQGSAFAEAVNTDQPSAHFDFDHNPFSEQAQVRLADAGLPAITIEHSTDPWYIDLPDELLEHQVLTAHEPSWQPLYLLFERQTQTADYLSQPTHLRARMQHVLRTLSTTPGEADSGGWGRAQLHEQVIEAINHATEGCVDQASLLFQQIETEVMLWDAVNTAAPNAQSEQVALHSAAGLLRQQRLDERVGALYNARVARRRALADAPDAAAREAAPPLDADDDLGDAALTEPDYHIDEIEMALHARMQLRETLGLPPQPQQILFDYLARLSPATVNRLGAAVRAEVNPAMFSQWACDQPFWQRWLRRLHADEFDALARDWDAASEYHSELTEATDIPADYTGPSVPAAYIDALERELGDIEGLHWRRNGAVQRVDLVSGRYADESAIYQRASALLLSTRRAAEQALLRSLTEAMASTLSAAR</sequence>
<dbReference type="InterPro" id="IPR003591">
    <property type="entry name" value="Leu-rich_rpt_typical-subtyp"/>
</dbReference>
<keyword evidence="6" id="KW-0808">Transferase</keyword>
<dbReference type="EMBL" id="NFSB01000084">
    <property type="protein sequence ID" value="OUM28359.1"/>
    <property type="molecule type" value="Genomic_DNA"/>
</dbReference>
<dbReference type="Gene3D" id="3.80.10.10">
    <property type="entry name" value="Ribonuclease Inhibitor"/>
    <property type="match status" value="2"/>
</dbReference>
<keyword evidence="4" id="KW-0677">Repeat</keyword>
<evidence type="ECO:0000256" key="4">
    <source>
        <dbReference type="ARBA" id="ARBA00022737"/>
    </source>
</evidence>
<feature type="domain" description="NEL" evidence="8">
    <location>
        <begin position="1196"/>
        <end position="1575"/>
    </location>
</feature>
<dbReference type="InterPro" id="IPR032675">
    <property type="entry name" value="LRR_dom_sf"/>
</dbReference>
<dbReference type="Pfam" id="PF20178">
    <property type="entry name" value="ToxA_N"/>
    <property type="match status" value="1"/>
</dbReference>
<keyword evidence="5" id="KW-0843">Virulence</keyword>
<keyword evidence="6" id="KW-1035">Host cytoplasm</keyword>
<comment type="caution">
    <text evidence="9">The sequence shown here is derived from an EMBL/GenBank/DDBJ whole genome shotgun (WGS) entry which is preliminary data.</text>
</comment>
<protein>
    <recommendedName>
        <fullName evidence="2">RING-type E3 ubiquitin transferase</fullName>
        <ecNumber evidence="2">2.3.2.27</ecNumber>
    </recommendedName>
</protein>
<evidence type="ECO:0000256" key="1">
    <source>
        <dbReference type="ARBA" id="ARBA00000900"/>
    </source>
</evidence>
<evidence type="ECO:0000256" key="3">
    <source>
        <dbReference type="ARBA" id="ARBA00022614"/>
    </source>
</evidence>
<gene>
    <name evidence="9" type="ORF">B8W72_21135</name>
</gene>
<keyword evidence="6" id="KW-0832">Ubl conjugation</keyword>
<dbReference type="RefSeq" id="WP_086977804.1">
    <property type="nucleotide sequence ID" value="NZ_NFSB01000084.1"/>
</dbReference>
<dbReference type="InterPro" id="IPR046673">
    <property type="entry name" value="ToxA_N"/>
</dbReference>
<evidence type="ECO:0000259" key="8">
    <source>
        <dbReference type="PROSITE" id="PS52053"/>
    </source>
</evidence>